<organism evidence="3 4">
    <name type="scientific">Biomphalaria glabrata</name>
    <name type="common">Bloodfluke planorb</name>
    <name type="synonym">Freshwater snail</name>
    <dbReference type="NCBI Taxonomy" id="6526"/>
    <lineage>
        <taxon>Eukaryota</taxon>
        <taxon>Metazoa</taxon>
        <taxon>Spiralia</taxon>
        <taxon>Lophotrochozoa</taxon>
        <taxon>Mollusca</taxon>
        <taxon>Gastropoda</taxon>
        <taxon>Heterobranchia</taxon>
        <taxon>Euthyneura</taxon>
        <taxon>Panpulmonata</taxon>
        <taxon>Hygrophila</taxon>
        <taxon>Lymnaeoidea</taxon>
        <taxon>Planorbidae</taxon>
        <taxon>Biomphalaria</taxon>
    </lineage>
</organism>
<keyword evidence="2" id="KW-1133">Transmembrane helix</keyword>
<accession>A0A9W3A714</accession>
<protein>
    <submittedName>
        <fullName evidence="4">Uncharacterized protein LOC129925864</fullName>
    </submittedName>
</protein>
<keyword evidence="2" id="KW-0812">Transmembrane</keyword>
<dbReference type="OrthoDB" id="6137425at2759"/>
<dbReference type="GeneID" id="129925864"/>
<evidence type="ECO:0000313" key="3">
    <source>
        <dbReference type="Proteomes" id="UP001165740"/>
    </source>
</evidence>
<name>A0A9W3A714_BIOGL</name>
<evidence type="ECO:0000313" key="4">
    <source>
        <dbReference type="RefSeq" id="XP_055883087.1"/>
    </source>
</evidence>
<reference evidence="4" key="1">
    <citation type="submission" date="2025-08" db="UniProtKB">
        <authorList>
            <consortium name="RefSeq"/>
        </authorList>
    </citation>
    <scope>IDENTIFICATION</scope>
</reference>
<evidence type="ECO:0000256" key="1">
    <source>
        <dbReference type="SAM" id="MobiDB-lite"/>
    </source>
</evidence>
<keyword evidence="2" id="KW-0472">Membrane</keyword>
<keyword evidence="3" id="KW-1185">Reference proteome</keyword>
<gene>
    <name evidence="4" type="primary">LOC129925864</name>
</gene>
<feature type="compositionally biased region" description="Polar residues" evidence="1">
    <location>
        <begin position="9"/>
        <end position="21"/>
    </location>
</feature>
<dbReference type="RefSeq" id="XP_055883087.1">
    <property type="nucleotide sequence ID" value="XM_056027112.1"/>
</dbReference>
<feature type="transmembrane region" description="Helical" evidence="2">
    <location>
        <begin position="86"/>
        <end position="109"/>
    </location>
</feature>
<evidence type="ECO:0000256" key="2">
    <source>
        <dbReference type="SAM" id="Phobius"/>
    </source>
</evidence>
<dbReference type="AlphaFoldDB" id="A0A9W3A714"/>
<dbReference type="Proteomes" id="UP001165740">
    <property type="component" value="Chromosome 4"/>
</dbReference>
<proteinExistence type="predicted"/>
<sequence>MQPRLVRNGTLTSTVDQSPPVHSQVRAEWPNVSDPTGGISSGEELPDQLGVPNESGSSTHRGSLRSLRPTKFSPPPKPPTFISNNVLLTILFIFVVILVIALIVTFTVFE</sequence>
<feature type="region of interest" description="Disordered" evidence="1">
    <location>
        <begin position="1"/>
        <end position="78"/>
    </location>
</feature>